<evidence type="ECO:0000313" key="8">
    <source>
        <dbReference type="Proteomes" id="UP001233999"/>
    </source>
</evidence>
<comment type="function">
    <text evidence="6">Gustatory receptor which mediates acceptance or avoidance behavior, depending on its substrates.</text>
</comment>
<comment type="similarity">
    <text evidence="6">Belongs to the insect chemoreceptor superfamily. Gustatory receptor (GR) family.</text>
</comment>
<evidence type="ECO:0000256" key="5">
    <source>
        <dbReference type="ARBA" id="ARBA00023136"/>
    </source>
</evidence>
<feature type="transmembrane region" description="Helical" evidence="6">
    <location>
        <begin position="264"/>
        <end position="284"/>
    </location>
</feature>
<organism evidence="7 8">
    <name type="scientific">Diploptera punctata</name>
    <name type="common">Pacific beetle cockroach</name>
    <dbReference type="NCBI Taxonomy" id="6984"/>
    <lineage>
        <taxon>Eukaryota</taxon>
        <taxon>Metazoa</taxon>
        <taxon>Ecdysozoa</taxon>
        <taxon>Arthropoda</taxon>
        <taxon>Hexapoda</taxon>
        <taxon>Insecta</taxon>
        <taxon>Pterygota</taxon>
        <taxon>Neoptera</taxon>
        <taxon>Polyneoptera</taxon>
        <taxon>Dictyoptera</taxon>
        <taxon>Blattodea</taxon>
        <taxon>Blaberoidea</taxon>
        <taxon>Blaberidae</taxon>
        <taxon>Diplopterinae</taxon>
        <taxon>Diploptera</taxon>
    </lineage>
</organism>
<comment type="caution">
    <text evidence="7">The sequence shown here is derived from an EMBL/GenBank/DDBJ whole genome shotgun (WGS) entry which is preliminary data.</text>
</comment>
<reference evidence="7" key="2">
    <citation type="submission" date="2023-05" db="EMBL/GenBank/DDBJ databases">
        <authorList>
            <person name="Fouks B."/>
        </authorList>
    </citation>
    <scope>NUCLEOTIDE SEQUENCE</scope>
    <source>
        <strain evidence="7">Stay&amp;Tobe</strain>
        <tissue evidence="7">Testes</tissue>
    </source>
</reference>
<keyword evidence="3 6" id="KW-0812">Transmembrane</keyword>
<protein>
    <recommendedName>
        <fullName evidence="6">Gustatory receptor</fullName>
    </recommendedName>
</protein>
<reference evidence="7" key="1">
    <citation type="journal article" date="2023" name="IScience">
        <title>Live-bearing cockroach genome reveals convergent evolutionary mechanisms linked to viviparity in insects and beyond.</title>
        <authorList>
            <person name="Fouks B."/>
            <person name="Harrison M.C."/>
            <person name="Mikhailova A.A."/>
            <person name="Marchal E."/>
            <person name="English S."/>
            <person name="Carruthers M."/>
            <person name="Jennings E.C."/>
            <person name="Chiamaka E.L."/>
            <person name="Frigard R.A."/>
            <person name="Pippel M."/>
            <person name="Attardo G.M."/>
            <person name="Benoit J.B."/>
            <person name="Bornberg-Bauer E."/>
            <person name="Tobe S.S."/>
        </authorList>
    </citation>
    <scope>NUCLEOTIDE SEQUENCE</scope>
    <source>
        <strain evidence="7">Stay&amp;Tobe</strain>
    </source>
</reference>
<feature type="non-terminal residue" evidence="7">
    <location>
        <position position="312"/>
    </location>
</feature>
<keyword evidence="2 6" id="KW-1003">Cell membrane</keyword>
<evidence type="ECO:0000256" key="4">
    <source>
        <dbReference type="ARBA" id="ARBA00022989"/>
    </source>
</evidence>
<dbReference type="GO" id="GO:0007165">
    <property type="term" value="P:signal transduction"/>
    <property type="evidence" value="ECO:0007669"/>
    <property type="project" value="UniProtKB-KW"/>
</dbReference>
<dbReference type="GO" id="GO:0050909">
    <property type="term" value="P:sensory perception of taste"/>
    <property type="evidence" value="ECO:0007669"/>
    <property type="project" value="InterPro"/>
</dbReference>
<feature type="transmembrane region" description="Helical" evidence="6">
    <location>
        <begin position="61"/>
        <end position="81"/>
    </location>
</feature>
<sequence length="312" mass="37087">MKKKSRTSRRNMRKILDSFTNNSRERFYENLQPVAWICKIFGYFSLQNCYQRDGGKLKYKIFSLHTYYGAVFIIILILLLMSIDIDFIRIGIITFYATEGVTSIILNTYYDRHLPTLIQKIEEFEISMRHFKNIHKRIINSNKNMRYLGLSGCAAYFTYPLLRFILSKDAPVHRVRVYIITILTRSRCFYLIFYIMFCYIIKQHFFNLKYIFKGTMTNILQDQQNNIFCMKLVCEHEIEKYRLLHAKLLKILEHFNVCYGPRMAFALLSIILESLIDFYVVFFTSGKSTFPMIYSIFNAISLYVITISADSL</sequence>
<gene>
    <name evidence="7" type="ORF">L9F63_014768</name>
</gene>
<keyword evidence="6" id="KW-0675">Receptor</keyword>
<accession>A0AAD8A7B7</accession>
<keyword evidence="8" id="KW-1185">Reference proteome</keyword>
<dbReference type="InterPro" id="IPR013604">
    <property type="entry name" value="7TM_chemorcpt"/>
</dbReference>
<dbReference type="Pfam" id="PF08395">
    <property type="entry name" value="7tm_7"/>
    <property type="match status" value="1"/>
</dbReference>
<feature type="transmembrane region" description="Helical" evidence="6">
    <location>
        <begin position="147"/>
        <end position="166"/>
    </location>
</feature>
<keyword evidence="6" id="KW-0807">Transducer</keyword>
<proteinExistence type="inferred from homology"/>
<dbReference type="GO" id="GO:0005886">
    <property type="term" value="C:plasma membrane"/>
    <property type="evidence" value="ECO:0007669"/>
    <property type="project" value="UniProtKB-SubCell"/>
</dbReference>
<evidence type="ECO:0000256" key="3">
    <source>
        <dbReference type="ARBA" id="ARBA00022692"/>
    </source>
</evidence>
<dbReference type="AlphaFoldDB" id="A0AAD8A7B7"/>
<name>A0AAD8A7B7_DIPPU</name>
<dbReference type="EMBL" id="JASPKZ010003415">
    <property type="protein sequence ID" value="KAJ9593673.1"/>
    <property type="molecule type" value="Genomic_DNA"/>
</dbReference>
<comment type="caution">
    <text evidence="6">Lacks conserved residue(s) required for the propagation of feature annotation.</text>
</comment>
<dbReference type="Proteomes" id="UP001233999">
    <property type="component" value="Unassembled WGS sequence"/>
</dbReference>
<feature type="transmembrane region" description="Helical" evidence="6">
    <location>
        <begin position="290"/>
        <end position="309"/>
    </location>
</feature>
<keyword evidence="5 6" id="KW-0472">Membrane</keyword>
<evidence type="ECO:0000256" key="2">
    <source>
        <dbReference type="ARBA" id="ARBA00022475"/>
    </source>
</evidence>
<evidence type="ECO:0000313" key="7">
    <source>
        <dbReference type="EMBL" id="KAJ9593673.1"/>
    </source>
</evidence>
<evidence type="ECO:0000256" key="6">
    <source>
        <dbReference type="RuleBase" id="RU363108"/>
    </source>
</evidence>
<evidence type="ECO:0000256" key="1">
    <source>
        <dbReference type="ARBA" id="ARBA00004651"/>
    </source>
</evidence>
<keyword evidence="4 6" id="KW-1133">Transmembrane helix</keyword>
<comment type="subcellular location">
    <subcellularLocation>
        <location evidence="1 6">Cell membrane</location>
        <topology evidence="1 6">Multi-pass membrane protein</topology>
    </subcellularLocation>
</comment>
<feature type="transmembrane region" description="Helical" evidence="6">
    <location>
        <begin position="178"/>
        <end position="201"/>
    </location>
</feature>
<feature type="transmembrane region" description="Helical" evidence="6">
    <location>
        <begin position="87"/>
        <end position="110"/>
    </location>
</feature>